<proteinExistence type="inferred from homology"/>
<name>A0A2T7BPS4_9BACT</name>
<dbReference type="OrthoDB" id="633659at2"/>
<organism evidence="6 7">
    <name type="scientific">Chitinophaga parva</name>
    <dbReference type="NCBI Taxonomy" id="2169414"/>
    <lineage>
        <taxon>Bacteria</taxon>
        <taxon>Pseudomonadati</taxon>
        <taxon>Bacteroidota</taxon>
        <taxon>Chitinophagia</taxon>
        <taxon>Chitinophagales</taxon>
        <taxon>Chitinophagaceae</taxon>
        <taxon>Chitinophaga</taxon>
    </lineage>
</organism>
<evidence type="ECO:0000313" key="7">
    <source>
        <dbReference type="Proteomes" id="UP000244450"/>
    </source>
</evidence>
<dbReference type="Proteomes" id="UP000244450">
    <property type="component" value="Unassembled WGS sequence"/>
</dbReference>
<dbReference type="Pfam" id="PF00535">
    <property type="entry name" value="Glycos_transf_2"/>
    <property type="match status" value="1"/>
</dbReference>
<keyword evidence="4" id="KW-0472">Membrane</keyword>
<evidence type="ECO:0000256" key="4">
    <source>
        <dbReference type="SAM" id="Phobius"/>
    </source>
</evidence>
<dbReference type="Gene3D" id="3.90.550.10">
    <property type="entry name" value="Spore Coat Polysaccharide Biosynthesis Protein SpsA, Chain A"/>
    <property type="match status" value="1"/>
</dbReference>
<dbReference type="SUPFAM" id="SSF53448">
    <property type="entry name" value="Nucleotide-diphospho-sugar transferases"/>
    <property type="match status" value="1"/>
</dbReference>
<protein>
    <recommendedName>
        <fullName evidence="5">Glycosyltransferase 2-like domain-containing protein</fullName>
    </recommendedName>
</protein>
<evidence type="ECO:0000259" key="5">
    <source>
        <dbReference type="Pfam" id="PF00535"/>
    </source>
</evidence>
<keyword evidence="4" id="KW-0812">Transmembrane</keyword>
<dbReference type="InterPro" id="IPR001173">
    <property type="entry name" value="Glyco_trans_2-like"/>
</dbReference>
<keyword evidence="4" id="KW-1133">Transmembrane helix</keyword>
<dbReference type="EMBL" id="QCYK01000001">
    <property type="protein sequence ID" value="PUZ29678.1"/>
    <property type="molecule type" value="Genomic_DNA"/>
</dbReference>
<comment type="caution">
    <text evidence="6">The sequence shown here is derived from an EMBL/GenBank/DDBJ whole genome shotgun (WGS) entry which is preliminary data.</text>
</comment>
<evidence type="ECO:0000256" key="1">
    <source>
        <dbReference type="ARBA" id="ARBA00006739"/>
    </source>
</evidence>
<dbReference type="AlphaFoldDB" id="A0A2T7BPS4"/>
<gene>
    <name evidence="6" type="ORF">DCC81_09635</name>
</gene>
<keyword evidence="2" id="KW-0328">Glycosyltransferase</keyword>
<dbReference type="RefSeq" id="WP_108686315.1">
    <property type="nucleotide sequence ID" value="NZ_QCYK01000001.1"/>
</dbReference>
<comment type="similarity">
    <text evidence="1">Belongs to the glycosyltransferase 2 family.</text>
</comment>
<evidence type="ECO:0000256" key="2">
    <source>
        <dbReference type="ARBA" id="ARBA00022676"/>
    </source>
</evidence>
<feature type="transmembrane region" description="Helical" evidence="4">
    <location>
        <begin position="273"/>
        <end position="292"/>
    </location>
</feature>
<dbReference type="InterPro" id="IPR029044">
    <property type="entry name" value="Nucleotide-diphossugar_trans"/>
</dbReference>
<keyword evidence="3" id="KW-0808">Transferase</keyword>
<feature type="domain" description="Glycosyltransferase 2-like" evidence="5">
    <location>
        <begin position="7"/>
        <end position="114"/>
    </location>
</feature>
<accession>A0A2T7BPS4</accession>
<dbReference type="GO" id="GO:0016757">
    <property type="term" value="F:glycosyltransferase activity"/>
    <property type="evidence" value="ECO:0007669"/>
    <property type="project" value="UniProtKB-KW"/>
</dbReference>
<dbReference type="PANTHER" id="PTHR43179">
    <property type="entry name" value="RHAMNOSYLTRANSFERASE WBBL"/>
    <property type="match status" value="1"/>
</dbReference>
<evidence type="ECO:0000256" key="3">
    <source>
        <dbReference type="ARBA" id="ARBA00022679"/>
    </source>
</evidence>
<dbReference type="PANTHER" id="PTHR43179:SF12">
    <property type="entry name" value="GALACTOFURANOSYLTRANSFERASE GLFT2"/>
    <property type="match status" value="1"/>
</dbReference>
<sequence length="370" mass="42077">MNTSIDIVIPSFRLEEKYILPILQLPRPAGARVRIYLVVDNPAVQPSMAIRALIDNESVFLHVNPENRGAAITRNTGMEAGSGEWVLFLDDDIIVQENLLQVYATAALEHSDEIGFLGLITFPEPVADFTKAIEASGSMDIFRISLDRDAFAWGATANIMVKRSAIGDVRFSTAYPKSGGGEDVDFFINVRQRNGYRNFRSLPTAVVQHPWWNNDKVSYQRPYRYGIGNSWLPKLNPRYAYYDLLNTPETLLLAVLLGVIISVVRPACIKSMLLLIVGILVVELVASSVQVFKRRGLTSIKICYYVTALRIAHDAGMLVGILKRGEWWRMGQRFHYDGAINKVYFYRSNTYRIIKWVMYPLLWWMAWRAC</sequence>
<feature type="transmembrane region" description="Helical" evidence="4">
    <location>
        <begin position="239"/>
        <end position="261"/>
    </location>
</feature>
<keyword evidence="7" id="KW-1185">Reference proteome</keyword>
<reference evidence="6 7" key="1">
    <citation type="submission" date="2018-04" db="EMBL/GenBank/DDBJ databases">
        <title>Chitinophaga fuyangensis sp. nov., isolated from soil in a chemical factory.</title>
        <authorList>
            <person name="Chen K."/>
        </authorList>
    </citation>
    <scope>NUCLEOTIDE SEQUENCE [LARGE SCALE GENOMIC DNA]</scope>
    <source>
        <strain evidence="6 7">LY-1</strain>
    </source>
</reference>
<evidence type="ECO:0000313" key="6">
    <source>
        <dbReference type="EMBL" id="PUZ29678.1"/>
    </source>
</evidence>